<dbReference type="GO" id="GO:0005829">
    <property type="term" value="C:cytosol"/>
    <property type="evidence" value="ECO:0007669"/>
    <property type="project" value="TreeGrafter"/>
</dbReference>
<evidence type="ECO:0000256" key="3">
    <source>
        <dbReference type="RuleBase" id="RU367036"/>
    </source>
</evidence>
<dbReference type="GO" id="GO:0061929">
    <property type="term" value="F:gamma-glutamylaminecyclotransferase activity"/>
    <property type="evidence" value="ECO:0007669"/>
    <property type="project" value="InterPro"/>
</dbReference>
<dbReference type="Gene3D" id="3.10.490.10">
    <property type="entry name" value="Gamma-glutamyl cyclotransferase-like"/>
    <property type="match status" value="1"/>
</dbReference>
<keyword evidence="6" id="KW-1185">Reference proteome</keyword>
<dbReference type="InterPro" id="IPR009288">
    <property type="entry name" value="AIG2-like_dom"/>
</dbReference>
<dbReference type="InterPro" id="IPR013024">
    <property type="entry name" value="GGCT-like"/>
</dbReference>
<name>A0AAV6VDG7_9ARAC</name>
<reference evidence="5 6" key="1">
    <citation type="journal article" date="2022" name="Nat. Ecol. Evol.">
        <title>A masculinizing supergene underlies an exaggerated male reproductive morph in a spider.</title>
        <authorList>
            <person name="Hendrickx F."/>
            <person name="De Corte Z."/>
            <person name="Sonet G."/>
            <person name="Van Belleghem S.M."/>
            <person name="Kostlbacher S."/>
            <person name="Vangestel C."/>
        </authorList>
    </citation>
    <scope>NUCLEOTIDE SEQUENCE [LARGE SCALE GENOMIC DNA]</scope>
    <source>
        <strain evidence="5">W744_W776</strain>
    </source>
</reference>
<dbReference type="CDD" id="cd06661">
    <property type="entry name" value="GGCT_like"/>
    <property type="match status" value="1"/>
</dbReference>
<dbReference type="AlphaFoldDB" id="A0AAV6VDG7"/>
<evidence type="ECO:0000313" key="5">
    <source>
        <dbReference type="EMBL" id="KAG8194719.1"/>
    </source>
</evidence>
<dbReference type="PANTHER" id="PTHR12510">
    <property type="entry name" value="TROPONIN C-AKIN-1 PROTEIN"/>
    <property type="match status" value="1"/>
</dbReference>
<evidence type="ECO:0000256" key="1">
    <source>
        <dbReference type="ARBA" id="ARBA00008861"/>
    </source>
</evidence>
<organism evidence="5 6">
    <name type="scientific">Oedothorax gibbosus</name>
    <dbReference type="NCBI Taxonomy" id="931172"/>
    <lineage>
        <taxon>Eukaryota</taxon>
        <taxon>Metazoa</taxon>
        <taxon>Ecdysozoa</taxon>
        <taxon>Arthropoda</taxon>
        <taxon>Chelicerata</taxon>
        <taxon>Arachnida</taxon>
        <taxon>Araneae</taxon>
        <taxon>Araneomorphae</taxon>
        <taxon>Entelegynae</taxon>
        <taxon>Araneoidea</taxon>
        <taxon>Linyphiidae</taxon>
        <taxon>Erigoninae</taxon>
        <taxon>Oedothorax</taxon>
    </lineage>
</organism>
<comment type="similarity">
    <text evidence="1 3">Belongs to the gamma-glutamylcyclotransferase family.</text>
</comment>
<evidence type="ECO:0000256" key="2">
    <source>
        <dbReference type="PIRSR" id="PIRSR639126-1"/>
    </source>
</evidence>
<evidence type="ECO:0000259" key="4">
    <source>
        <dbReference type="Pfam" id="PF06094"/>
    </source>
</evidence>
<protein>
    <recommendedName>
        <fullName evidence="3">Gamma-glutamylcyclotransferase family protein</fullName>
    </recommendedName>
</protein>
<dbReference type="InterPro" id="IPR036568">
    <property type="entry name" value="GGCT-like_sf"/>
</dbReference>
<comment type="caution">
    <text evidence="5">The sequence shown here is derived from an EMBL/GenBank/DDBJ whole genome shotgun (WGS) entry which is preliminary data.</text>
</comment>
<dbReference type="SUPFAM" id="SSF110857">
    <property type="entry name" value="Gamma-glutamyl cyclotransferase-like"/>
    <property type="match status" value="1"/>
</dbReference>
<feature type="active site" description="Proton acceptor" evidence="2">
    <location>
        <position position="94"/>
    </location>
</feature>
<dbReference type="PANTHER" id="PTHR12510:SF4">
    <property type="entry name" value="GAMMA-GLUTAMYLAMINECYCLOTRANSFERASE"/>
    <property type="match status" value="1"/>
</dbReference>
<dbReference type="Pfam" id="PF06094">
    <property type="entry name" value="GGACT"/>
    <property type="match status" value="1"/>
</dbReference>
<dbReference type="Proteomes" id="UP000827092">
    <property type="component" value="Unassembled WGS sequence"/>
</dbReference>
<sequence>MTSSFEGGNKSEECEHLIFTYGTLKRGEPNHGIITDSGQATFVGLARTIQKWPMVIASRYNIPYLLYSEGVGKNVIGEVYRVNNIMLSHMDELECHPKYYTRIKAEVEIIRDNINVQQSSSLILRPWIYFLQNFRPHLLDLPHLENYESKGAHGLEYVSSEETCDPEDIYS</sequence>
<dbReference type="EMBL" id="JAFNEN010000099">
    <property type="protein sequence ID" value="KAG8194719.1"/>
    <property type="molecule type" value="Genomic_DNA"/>
</dbReference>
<feature type="domain" description="Gamma-glutamylcyclotransferase AIG2-like" evidence="4">
    <location>
        <begin position="18"/>
        <end position="138"/>
    </location>
</feature>
<dbReference type="InterPro" id="IPR039126">
    <property type="entry name" value="GGACT"/>
</dbReference>
<evidence type="ECO:0000313" key="6">
    <source>
        <dbReference type="Proteomes" id="UP000827092"/>
    </source>
</evidence>
<gene>
    <name evidence="5" type="ORF">JTE90_026370</name>
</gene>
<proteinExistence type="inferred from homology"/>
<accession>A0AAV6VDG7</accession>